<dbReference type="STRING" id="1841861.GCA_900157365_01973"/>
<dbReference type="GO" id="GO:0005737">
    <property type="term" value="C:cytoplasm"/>
    <property type="evidence" value="ECO:0007669"/>
    <property type="project" value="TreeGrafter"/>
</dbReference>
<dbReference type="Gene3D" id="3.20.20.140">
    <property type="entry name" value="Metal-dependent hydrolases"/>
    <property type="match status" value="1"/>
</dbReference>
<dbReference type="AlphaFoldDB" id="A0A2U3PCF8"/>
<evidence type="ECO:0000313" key="3">
    <source>
        <dbReference type="EMBL" id="SPM41448.1"/>
    </source>
</evidence>
<feature type="domain" description="Amidohydrolase-related" evidence="2">
    <location>
        <begin position="101"/>
        <end position="391"/>
    </location>
</feature>
<dbReference type="RefSeq" id="WP_077080057.1">
    <property type="nucleotide sequence ID" value="NZ_FUEZ01000004.1"/>
</dbReference>
<dbReference type="InterPro" id="IPR006680">
    <property type="entry name" value="Amidohydro-rel"/>
</dbReference>
<evidence type="ECO:0000256" key="1">
    <source>
        <dbReference type="ARBA" id="ARBA00023239"/>
    </source>
</evidence>
<accession>A0A2U3PCF8</accession>
<organism evidence="3 4">
    <name type="scientific">Mycobacterium numidiamassiliense</name>
    <dbReference type="NCBI Taxonomy" id="1841861"/>
    <lineage>
        <taxon>Bacteria</taxon>
        <taxon>Bacillati</taxon>
        <taxon>Actinomycetota</taxon>
        <taxon>Actinomycetes</taxon>
        <taxon>Mycobacteriales</taxon>
        <taxon>Mycobacteriaceae</taxon>
        <taxon>Mycobacterium</taxon>
    </lineage>
</organism>
<dbReference type="GO" id="GO:0016831">
    <property type="term" value="F:carboxy-lyase activity"/>
    <property type="evidence" value="ECO:0007669"/>
    <property type="project" value="InterPro"/>
</dbReference>
<dbReference type="OrthoDB" id="8673349at2"/>
<evidence type="ECO:0000259" key="2">
    <source>
        <dbReference type="Pfam" id="PF04909"/>
    </source>
</evidence>
<dbReference type="PANTHER" id="PTHR21240:SF28">
    <property type="entry name" value="ISO-OROTATE DECARBOXYLASE (EUROFUNG)"/>
    <property type="match status" value="1"/>
</dbReference>
<dbReference type="GO" id="GO:0016787">
    <property type="term" value="F:hydrolase activity"/>
    <property type="evidence" value="ECO:0007669"/>
    <property type="project" value="UniProtKB-KW"/>
</dbReference>
<keyword evidence="3" id="KW-0378">Hydrolase</keyword>
<reference evidence="3 4" key="1">
    <citation type="submission" date="2017-01" db="EMBL/GenBank/DDBJ databases">
        <authorList>
            <consortium name="Urmite Genomes"/>
        </authorList>
    </citation>
    <scope>NUCLEOTIDE SEQUENCE [LARGE SCALE GENOMIC DNA]</scope>
    <source>
        <strain evidence="3 4">AB215</strain>
    </source>
</reference>
<gene>
    <name evidence="3" type="ORF">MNAB215_3653</name>
</gene>
<keyword evidence="1" id="KW-0456">Lyase</keyword>
<dbReference type="InterPro" id="IPR032465">
    <property type="entry name" value="ACMSD"/>
</dbReference>
<protein>
    <submittedName>
        <fullName evidence="3">Amidohydrolase</fullName>
    </submittedName>
</protein>
<dbReference type="GO" id="GO:0019748">
    <property type="term" value="P:secondary metabolic process"/>
    <property type="evidence" value="ECO:0007669"/>
    <property type="project" value="TreeGrafter"/>
</dbReference>
<name>A0A2U3PCF8_9MYCO</name>
<sequence>MPSRELSFPVFDADNHFYEPKEALTQFLPESRKGVIDYIDIHGRTKIMVRNVISDYIPNPTFEVVARPGAQEEYFRHGSGGKSFREVMGKPMKAIPAFRNPAARLEVLDGLGLDYTLMFPTLASLVEERLKDDPDLILDIIHGLNQWMYETWQFNYEDRIFSTPVINLANIDRALEELDWCLERGAKTVLVRPAPVPGYRGSRSLGLPEFDPFWDACVKAGIPVSMHASDSGYAEYLNDWEPGDEFKPFKPTAFRMVAMGKRPIEDTMAALVCHGALTRNPDLRVLSVENGASWVPYLFYQFKDVHSKMPHEFPEDPIEAFKRCVYVAPFWEDDFKKMADLCGIDRIMFGSDWPHPEGLSDPINLVDDLEGHGLDKEGVRKVMGGNMIDLFKVPNKIVHKPDVPALVLT</sequence>
<evidence type="ECO:0000313" key="4">
    <source>
        <dbReference type="Proteomes" id="UP000240424"/>
    </source>
</evidence>
<dbReference type="Pfam" id="PF04909">
    <property type="entry name" value="Amidohydro_2"/>
    <property type="match status" value="1"/>
</dbReference>
<proteinExistence type="predicted"/>
<dbReference type="PANTHER" id="PTHR21240">
    <property type="entry name" value="2-AMINO-3-CARBOXYLMUCONATE-6-SEMIALDEHYDE DECARBOXYLASE"/>
    <property type="match status" value="1"/>
</dbReference>
<keyword evidence="4" id="KW-1185">Reference proteome</keyword>
<dbReference type="InterPro" id="IPR032466">
    <property type="entry name" value="Metal_Hydrolase"/>
</dbReference>
<dbReference type="EMBL" id="FUEZ01000004">
    <property type="protein sequence ID" value="SPM41448.1"/>
    <property type="molecule type" value="Genomic_DNA"/>
</dbReference>
<dbReference type="Proteomes" id="UP000240424">
    <property type="component" value="Unassembled WGS sequence"/>
</dbReference>
<dbReference type="SUPFAM" id="SSF51556">
    <property type="entry name" value="Metallo-dependent hydrolases"/>
    <property type="match status" value="1"/>
</dbReference>